<dbReference type="InterPro" id="IPR027417">
    <property type="entry name" value="P-loop_NTPase"/>
</dbReference>
<dbReference type="AlphaFoldDB" id="A0A4S2QCL9"/>
<dbReference type="RefSeq" id="WP_136125365.1">
    <property type="nucleotide sequence ID" value="NZ_CAJUGY010000003.1"/>
</dbReference>
<dbReference type="InterPro" id="IPR006935">
    <property type="entry name" value="Helicase/UvrB_N"/>
</dbReference>
<evidence type="ECO:0000313" key="3">
    <source>
        <dbReference type="EMBL" id="THA14690.1"/>
    </source>
</evidence>
<dbReference type="InterPro" id="IPR014001">
    <property type="entry name" value="Helicase_ATP-bd"/>
</dbReference>
<keyword evidence="3" id="KW-0540">Nuclease</keyword>
<name>A0A4S2QCL9_9PAST</name>
<keyword evidence="1" id="KW-0175">Coiled coil</keyword>
<dbReference type="Pfam" id="PF04851">
    <property type="entry name" value="ResIII"/>
    <property type="match status" value="1"/>
</dbReference>
<evidence type="ECO:0000259" key="2">
    <source>
        <dbReference type="PROSITE" id="PS51192"/>
    </source>
</evidence>
<accession>A0A4S2QCL9</accession>
<dbReference type="GO" id="GO:0003677">
    <property type="term" value="F:DNA binding"/>
    <property type="evidence" value="ECO:0007669"/>
    <property type="project" value="InterPro"/>
</dbReference>
<feature type="coiled-coil region" evidence="1">
    <location>
        <begin position="119"/>
        <end position="146"/>
    </location>
</feature>
<reference evidence="3 4" key="1">
    <citation type="journal article" date="2019" name="Vet. Microbiol.">
        <title>Development of multi locus sequence typing (MLST) of Rodentibacter pneumotropicus.</title>
        <authorList>
            <person name="Adhikary S."/>
            <person name="Bisgaard M."/>
            <person name="Boot R."/>
            <person name="Benga L."/>
            <person name="Nicklas W."/>
            <person name="Christensen H."/>
        </authorList>
    </citation>
    <scope>NUCLEOTIDE SEQUENCE [LARGE SCALE GENOMIC DNA]</scope>
    <source>
        <strain evidence="3 4">1596_07</strain>
    </source>
</reference>
<keyword evidence="3" id="KW-0255">Endonuclease</keyword>
<dbReference type="GO" id="GO:0016787">
    <property type="term" value="F:hydrolase activity"/>
    <property type="evidence" value="ECO:0007669"/>
    <property type="project" value="InterPro"/>
</dbReference>
<protein>
    <submittedName>
        <fullName evidence="3">Type III restriction endonuclease subunit R</fullName>
    </submittedName>
</protein>
<feature type="domain" description="Helicase ATP-binding" evidence="2">
    <location>
        <begin position="150"/>
        <end position="321"/>
    </location>
</feature>
<dbReference type="SUPFAM" id="SSF52540">
    <property type="entry name" value="P-loop containing nucleoside triphosphate hydrolases"/>
    <property type="match status" value="2"/>
</dbReference>
<evidence type="ECO:0000313" key="4">
    <source>
        <dbReference type="Proteomes" id="UP000310576"/>
    </source>
</evidence>
<dbReference type="PROSITE" id="PS51192">
    <property type="entry name" value="HELICASE_ATP_BIND_1"/>
    <property type="match status" value="1"/>
</dbReference>
<dbReference type="EMBL" id="QXNG01000066">
    <property type="protein sequence ID" value="THA14690.1"/>
    <property type="molecule type" value="Genomic_DNA"/>
</dbReference>
<dbReference type="GO" id="GO:0004519">
    <property type="term" value="F:endonuclease activity"/>
    <property type="evidence" value="ECO:0007669"/>
    <property type="project" value="UniProtKB-KW"/>
</dbReference>
<dbReference type="Proteomes" id="UP000310576">
    <property type="component" value="Unassembled WGS sequence"/>
</dbReference>
<dbReference type="GO" id="GO:0005524">
    <property type="term" value="F:ATP binding"/>
    <property type="evidence" value="ECO:0007669"/>
    <property type="project" value="InterPro"/>
</dbReference>
<dbReference type="Gene3D" id="3.40.50.300">
    <property type="entry name" value="P-loop containing nucleotide triphosphate hydrolases"/>
    <property type="match status" value="1"/>
</dbReference>
<evidence type="ECO:0000256" key="1">
    <source>
        <dbReference type="SAM" id="Coils"/>
    </source>
</evidence>
<comment type="caution">
    <text evidence="3">The sequence shown here is derived from an EMBL/GenBank/DDBJ whole genome shotgun (WGS) entry which is preliminary data.</text>
</comment>
<gene>
    <name evidence="3" type="ORF">D3M76_06955</name>
</gene>
<organism evidence="3 4">
    <name type="scientific">Rodentibacter pneumotropicus</name>
    <dbReference type="NCBI Taxonomy" id="758"/>
    <lineage>
        <taxon>Bacteria</taxon>
        <taxon>Pseudomonadati</taxon>
        <taxon>Pseudomonadota</taxon>
        <taxon>Gammaproteobacteria</taxon>
        <taxon>Pasteurellales</taxon>
        <taxon>Pasteurellaceae</taxon>
        <taxon>Rodentibacter</taxon>
    </lineage>
</organism>
<proteinExistence type="predicted"/>
<sequence>MAKKTKPQSKITFHDHLVLNRYFLSLFNAEKLQGLKTRLGDEGRIENGQTRFFDALVHSQLFHTDKISENDLLCYDRNIVRHWQKITEKRNDVSGHVLQMKYFQYLSLLFTEIYLDFYFNRQTEFLAALNAQLEKYQAELGDKNAEKRKPYIASDLNTVAFWNATGSGKTLLMHVNILQYLDYCPEKIDKIIVLTPREGLSNQHVAELEESCFSASLFDKNRISSNLSMNFNSPDTVSVEVIDINKLGEKSGDKTVALAELAGYNLVLVDEGHSGSSAEDGAWQKRREALISDGFAFEYSATLGQAVNGKKNALRGKYAKCILFDYSYKYFYADGYGKESLILNLKNDYFAEHEKLYFTACLLSFYQQMYLFEKFSDKLTAWNIEKPLMVFVGKSVADKTGSSETAEQKQEKSDVQKILDFLAFFLNEPEWVKRYLADLVADKARLLDSADNNIFLQRFTPLMDFVGREDDLYADMLKRLFNADSQARLQLKLLKKALGELSLSVGNYPAFGVINIGSATDFAKSAENNPAFDTANDEFGEGLFESINQKSSSINVLIGAKKFTEGWSSWRVSTMGLLNMGKKEGSQIIQMFGRGVRLKGRDFSLKRSTREERPKGVYLEKLETLNIFGINANYMDQFRAYLAEEGVNLDEIITIDFKVQPNLPKGIALKTLKLDEEYKGNRQKSFKRMKNVYLFEIPEEWQGKVKEPMAILDCYPRLEAVVSKGNQIEKSLDKQKKQGTLDRRLFDLFDWDKIYLNLQKNKMLQSLNNLRLDRERLKKFAYRNDWYKLYIPPTELMVTDFSAVQKQEELMLELLTDYLEAFYEAMKGAYEGQFYREIIVDEENGSIAGNYEFTVNVQADGGNYQTKLEDLKARVESGELAKVLGWKAPNIEAICFNPHLFYPIMTLENQAALPFTMKPLSMNEKSEIQFVEDLKNAHTAGLLTEWTGGKTLYLLRNAANKAKGLGFALAGNFYPDFLLWLVDKENGKQWLTFVDPKGIRNMTWEHPKFSLFESVKNLEKSLKLGLTLNSFILSITPYSGLLNDGAAALYDKTEEEFADKHILFMDKADYLQKMFMMILTDAV</sequence>
<keyword evidence="3" id="KW-0378">Hydrolase</keyword>